<feature type="region of interest" description="Disordered" evidence="4">
    <location>
        <begin position="127"/>
        <end position="475"/>
    </location>
</feature>
<evidence type="ECO:0000256" key="1">
    <source>
        <dbReference type="ARBA" id="ARBA00023125"/>
    </source>
</evidence>
<evidence type="ECO:0000256" key="2">
    <source>
        <dbReference type="ARBA" id="ARBA00023163"/>
    </source>
</evidence>
<organism evidence="6 7">
    <name type="scientific">Marasmius crinis-equi</name>
    <dbReference type="NCBI Taxonomy" id="585013"/>
    <lineage>
        <taxon>Eukaryota</taxon>
        <taxon>Fungi</taxon>
        <taxon>Dikarya</taxon>
        <taxon>Basidiomycota</taxon>
        <taxon>Agaricomycotina</taxon>
        <taxon>Agaricomycetes</taxon>
        <taxon>Agaricomycetidae</taxon>
        <taxon>Agaricales</taxon>
        <taxon>Marasmiineae</taxon>
        <taxon>Marasmiaceae</taxon>
        <taxon>Marasmius</taxon>
    </lineage>
</organism>
<keyword evidence="2" id="KW-0804">Transcription</keyword>
<comment type="caution">
    <text evidence="6">The sequence shown here is derived from an EMBL/GenBank/DDBJ whole genome shotgun (WGS) entry which is preliminary data.</text>
</comment>
<protein>
    <recommendedName>
        <fullName evidence="5">HMG box domain-containing protein</fullName>
    </recommendedName>
</protein>
<feature type="compositionally biased region" description="Polar residues" evidence="4">
    <location>
        <begin position="268"/>
        <end position="300"/>
    </location>
</feature>
<feature type="compositionally biased region" description="Basic residues" evidence="4">
    <location>
        <begin position="137"/>
        <end position="149"/>
    </location>
</feature>
<dbReference type="PANTHER" id="PTHR10270">
    <property type="entry name" value="SOX TRANSCRIPTION FACTOR"/>
    <property type="match status" value="1"/>
</dbReference>
<evidence type="ECO:0000313" key="7">
    <source>
        <dbReference type="Proteomes" id="UP001465976"/>
    </source>
</evidence>
<gene>
    <name evidence="6" type="ORF">V5O48_002929</name>
</gene>
<keyword evidence="7" id="KW-1185">Reference proteome</keyword>
<feature type="region of interest" description="Disordered" evidence="4">
    <location>
        <begin position="1"/>
        <end position="95"/>
    </location>
</feature>
<dbReference type="Gene3D" id="1.10.30.10">
    <property type="entry name" value="High mobility group box domain"/>
    <property type="match status" value="1"/>
</dbReference>
<feature type="compositionally biased region" description="Low complexity" evidence="4">
    <location>
        <begin position="343"/>
        <end position="359"/>
    </location>
</feature>
<dbReference type="PROSITE" id="PS50118">
    <property type="entry name" value="HMG_BOX_2"/>
    <property type="match status" value="1"/>
</dbReference>
<feature type="DNA-binding region" description="HMG box" evidence="3">
    <location>
        <begin position="67"/>
        <end position="135"/>
    </location>
</feature>
<feature type="compositionally biased region" description="Polar residues" evidence="4">
    <location>
        <begin position="53"/>
        <end position="63"/>
    </location>
</feature>
<feature type="compositionally biased region" description="Low complexity" evidence="4">
    <location>
        <begin position="1"/>
        <end position="17"/>
    </location>
</feature>
<dbReference type="InterPro" id="IPR036910">
    <property type="entry name" value="HMG_box_dom_sf"/>
</dbReference>
<feature type="compositionally biased region" description="Basic and acidic residues" evidence="4">
    <location>
        <begin position="18"/>
        <end position="27"/>
    </location>
</feature>
<reference evidence="6 7" key="1">
    <citation type="submission" date="2024-02" db="EMBL/GenBank/DDBJ databases">
        <title>A draft genome for the cacao thread blight pathogen Marasmius crinis-equi.</title>
        <authorList>
            <person name="Cohen S.P."/>
            <person name="Baruah I.K."/>
            <person name="Amoako-Attah I."/>
            <person name="Bukari Y."/>
            <person name="Meinhardt L.W."/>
            <person name="Bailey B.A."/>
        </authorList>
    </citation>
    <scope>NUCLEOTIDE SEQUENCE [LARGE SCALE GENOMIC DNA]</scope>
    <source>
        <strain evidence="6 7">GH-76</strain>
    </source>
</reference>
<feature type="domain" description="HMG box" evidence="5">
    <location>
        <begin position="67"/>
        <end position="135"/>
    </location>
</feature>
<sequence length="475" mass="50886">MDPYSSSRNSVPSNNSNSDERSSHSPSDDGSNGYNIYNDVSKPGDNDMDDDANSSLTSQTLNADGTPKRPMNAFMIFARRRRPQVSSENTSMRTGEISKILSREWNAMPPSEKQFYLDQAKQLKDTFNSKYPDYVYRRRPNNSRKRRRTDHSVSHSTGAAGHNGSIDPGDALHGADLGESSHSEGGHGVHGHVNDTSASYLRMPPLGPHDTSQKYGGSAGVHHGLQSRLPFAGSPSSGSPFPDLGSSFRGSDHRLPFLPPNGHEPHRSNTLPSPRSSHLNPILPPSQNHLYGSNPSSQWDSGRERSSWSNTTSDRSTTRTSFSSSSSATPPLPGNSWSPPPTASSATQGSAANSSTTSNDFPFPTLNSPFYPPSGSHPSSSAPPFTSSPTQSSSHLPPDSSSDRHSNYQSHHRNSYPSASPRDSHSQSYQRGDLPRALPALNSITSSFGGGGAGVSDPLGDFGSWRPSSGHGIGH</sequence>
<dbReference type="SMART" id="SM00398">
    <property type="entry name" value="HMG"/>
    <property type="match status" value="1"/>
</dbReference>
<dbReference type="PANTHER" id="PTHR10270:SF161">
    <property type="entry name" value="SEX-DETERMINING REGION Y PROTEIN"/>
    <property type="match status" value="1"/>
</dbReference>
<evidence type="ECO:0000313" key="6">
    <source>
        <dbReference type="EMBL" id="KAL0579087.1"/>
    </source>
</evidence>
<feature type="compositionally biased region" description="Polar residues" evidence="4">
    <location>
        <begin position="84"/>
        <end position="93"/>
    </location>
</feature>
<feature type="compositionally biased region" description="Low complexity" evidence="4">
    <location>
        <begin position="230"/>
        <end position="248"/>
    </location>
</feature>
<keyword evidence="1 3" id="KW-0238">DNA-binding</keyword>
<dbReference type="SUPFAM" id="SSF47095">
    <property type="entry name" value="HMG-box"/>
    <property type="match status" value="1"/>
</dbReference>
<dbReference type="Proteomes" id="UP001465976">
    <property type="component" value="Unassembled WGS sequence"/>
</dbReference>
<evidence type="ECO:0000256" key="4">
    <source>
        <dbReference type="SAM" id="MobiDB-lite"/>
    </source>
</evidence>
<feature type="compositionally biased region" description="Low complexity" evidence="4">
    <location>
        <begin position="307"/>
        <end position="329"/>
    </location>
</feature>
<feature type="compositionally biased region" description="Pro residues" evidence="4">
    <location>
        <begin position="330"/>
        <end position="342"/>
    </location>
</feature>
<dbReference type="InterPro" id="IPR009071">
    <property type="entry name" value="HMG_box_dom"/>
</dbReference>
<name>A0ABR3FUA8_9AGAR</name>
<dbReference type="EMBL" id="JBAHYK010000072">
    <property type="protein sequence ID" value="KAL0579087.1"/>
    <property type="molecule type" value="Genomic_DNA"/>
</dbReference>
<dbReference type="InterPro" id="IPR050140">
    <property type="entry name" value="SRY-related_HMG-box_TF-like"/>
</dbReference>
<evidence type="ECO:0000259" key="5">
    <source>
        <dbReference type="PROSITE" id="PS50118"/>
    </source>
</evidence>
<accession>A0ABR3FUA8</accession>
<keyword evidence="3" id="KW-0539">Nucleus</keyword>
<feature type="compositionally biased region" description="Low complexity" evidence="4">
    <location>
        <begin position="373"/>
        <end position="400"/>
    </location>
</feature>
<evidence type="ECO:0000256" key="3">
    <source>
        <dbReference type="PROSITE-ProRule" id="PRU00267"/>
    </source>
</evidence>
<dbReference type="Pfam" id="PF00505">
    <property type="entry name" value="HMG_box"/>
    <property type="match status" value="1"/>
</dbReference>
<proteinExistence type="predicted"/>